<evidence type="ECO:0000259" key="2">
    <source>
        <dbReference type="PROSITE" id="PS50041"/>
    </source>
</evidence>
<dbReference type="Gene3D" id="3.10.100.10">
    <property type="entry name" value="Mannose-Binding Protein A, subunit A"/>
    <property type="match status" value="1"/>
</dbReference>
<dbReference type="InterPro" id="IPR016186">
    <property type="entry name" value="C-type_lectin-like/link_sf"/>
</dbReference>
<feature type="non-terminal residue" evidence="3">
    <location>
        <position position="1"/>
    </location>
</feature>
<dbReference type="PANTHER" id="PTHR45710">
    <property type="entry name" value="C-TYPE LECTIN DOMAIN-CONTAINING PROTEIN 180"/>
    <property type="match status" value="1"/>
</dbReference>
<feature type="domain" description="C-type lectin" evidence="2">
    <location>
        <begin position="8"/>
        <end position="62"/>
    </location>
</feature>
<dbReference type="PROSITE" id="PS50041">
    <property type="entry name" value="C_TYPE_LECTIN_2"/>
    <property type="match status" value="1"/>
</dbReference>
<dbReference type="InterPro" id="IPR016187">
    <property type="entry name" value="CTDL_fold"/>
</dbReference>
<gene>
    <name evidence="3" type="primary">Cd69</name>
    <name evidence="3" type="ORF">PARPUN_R03848</name>
</gene>
<protein>
    <submittedName>
        <fullName evidence="3">CD69 protein</fullName>
    </submittedName>
</protein>
<dbReference type="AlphaFoldDB" id="A0A7L3ICH0"/>
<dbReference type="Proteomes" id="UP000570592">
    <property type="component" value="Unassembled WGS sequence"/>
</dbReference>
<dbReference type="SUPFAM" id="SSF56436">
    <property type="entry name" value="C-type lectin-like"/>
    <property type="match status" value="1"/>
</dbReference>
<evidence type="ECO:0000313" key="4">
    <source>
        <dbReference type="Proteomes" id="UP000570592"/>
    </source>
</evidence>
<evidence type="ECO:0000256" key="1">
    <source>
        <dbReference type="ARBA" id="ARBA00004401"/>
    </source>
</evidence>
<feature type="non-terminal residue" evidence="3">
    <location>
        <position position="62"/>
    </location>
</feature>
<comment type="subcellular location">
    <subcellularLocation>
        <location evidence="1">Cell membrane</location>
        <topology evidence="1">Single-pass type II membrane protein</topology>
    </subcellularLocation>
</comment>
<dbReference type="EMBL" id="VZTX01017583">
    <property type="protein sequence ID" value="NXU14904.1"/>
    <property type="molecule type" value="Genomic_DNA"/>
</dbReference>
<dbReference type="GO" id="GO:0005886">
    <property type="term" value="C:plasma membrane"/>
    <property type="evidence" value="ECO:0007669"/>
    <property type="project" value="UniProtKB-SubCell"/>
</dbReference>
<accession>A0A7L3ICH0</accession>
<proteinExistence type="predicted"/>
<organism evidence="3 4">
    <name type="scientific">Pardalotus punctatus</name>
    <name type="common">spotted pardalote</name>
    <dbReference type="NCBI Taxonomy" id="254575"/>
    <lineage>
        <taxon>Eukaryota</taxon>
        <taxon>Metazoa</taxon>
        <taxon>Chordata</taxon>
        <taxon>Craniata</taxon>
        <taxon>Vertebrata</taxon>
        <taxon>Euteleostomi</taxon>
        <taxon>Archelosauria</taxon>
        <taxon>Archosauria</taxon>
        <taxon>Dinosauria</taxon>
        <taxon>Saurischia</taxon>
        <taxon>Theropoda</taxon>
        <taxon>Coelurosauria</taxon>
        <taxon>Aves</taxon>
        <taxon>Neognathae</taxon>
        <taxon>Neoaves</taxon>
        <taxon>Telluraves</taxon>
        <taxon>Australaves</taxon>
        <taxon>Passeriformes</taxon>
        <taxon>Meliphagoidea</taxon>
        <taxon>Pardalotidae</taxon>
        <taxon>Pardalotus</taxon>
    </lineage>
</organism>
<dbReference type="PANTHER" id="PTHR45710:SF26">
    <property type="entry name" value="RH26557P"/>
    <property type="match status" value="1"/>
</dbReference>
<dbReference type="InterPro" id="IPR050828">
    <property type="entry name" value="C-type_lectin/matrix_domain"/>
</dbReference>
<name>A0A7L3ICH0_9PASS</name>
<reference evidence="3 4" key="1">
    <citation type="submission" date="2019-09" db="EMBL/GenBank/DDBJ databases">
        <title>Bird 10,000 Genomes (B10K) Project - Family phase.</title>
        <authorList>
            <person name="Zhang G."/>
        </authorList>
    </citation>
    <scope>NUCLEOTIDE SEQUENCE [LARGE SCALE GENOMIC DNA]</scope>
    <source>
        <strain evidence="3">B10K-DU-029-51</strain>
    </source>
</reference>
<dbReference type="Pfam" id="PF00059">
    <property type="entry name" value="Lectin_C"/>
    <property type="match status" value="1"/>
</dbReference>
<comment type="caution">
    <text evidence="3">The sequence shown here is derived from an EMBL/GenBank/DDBJ whole genome shotgun (WGS) entry which is preliminary data.</text>
</comment>
<dbReference type="InterPro" id="IPR001304">
    <property type="entry name" value="C-type_lectin-like"/>
</dbReference>
<keyword evidence="4" id="KW-1185">Reference proteome</keyword>
<sequence>CPDDLLGYRGKCYNLSRDPRSWDQARAECSELGASLAVLKDREMDFFFCLSKKDDYWVGLRR</sequence>
<evidence type="ECO:0000313" key="3">
    <source>
        <dbReference type="EMBL" id="NXU14904.1"/>
    </source>
</evidence>